<evidence type="ECO:0000256" key="5">
    <source>
        <dbReference type="SAM" id="Coils"/>
    </source>
</evidence>
<dbReference type="GO" id="GO:1901678">
    <property type="term" value="P:iron coordination entity transport"/>
    <property type="evidence" value="ECO:0007669"/>
    <property type="project" value="UniProtKB-ARBA"/>
</dbReference>
<accession>A0A927BR82</accession>
<keyword evidence="5" id="KW-0175">Coiled coil</keyword>
<evidence type="ECO:0000256" key="6">
    <source>
        <dbReference type="SAM" id="MobiDB-lite"/>
    </source>
</evidence>
<dbReference type="AlphaFoldDB" id="A0A927BR82"/>
<dbReference type="RefSeq" id="WP_190914818.1">
    <property type="nucleotide sequence ID" value="NZ_JACXIZ010000010.1"/>
</dbReference>
<comment type="similarity">
    <text evidence="2">Belongs to the bacterial solute-binding protein 8 family.</text>
</comment>
<name>A0A927BR82_9BACL</name>
<reference evidence="9" key="1">
    <citation type="submission" date="2020-09" db="EMBL/GenBank/DDBJ databases">
        <title>A novel bacterium of genus Paenibacillus, isolated from South China Sea.</title>
        <authorList>
            <person name="Huang H."/>
            <person name="Mo K."/>
            <person name="Hu Y."/>
        </authorList>
    </citation>
    <scope>NUCLEOTIDE SEQUENCE</scope>
    <source>
        <strain evidence="9">IB182496</strain>
    </source>
</reference>
<dbReference type="Pfam" id="PF01497">
    <property type="entry name" value="Peripla_BP_2"/>
    <property type="match status" value="1"/>
</dbReference>
<dbReference type="PROSITE" id="PS51257">
    <property type="entry name" value="PROKAR_LIPOPROTEIN"/>
    <property type="match status" value="1"/>
</dbReference>
<feature type="chain" id="PRO_5039556875" evidence="7">
    <location>
        <begin position="28"/>
        <end position="365"/>
    </location>
</feature>
<gene>
    <name evidence="9" type="ORF">IDH44_03690</name>
</gene>
<dbReference type="Proteomes" id="UP000621560">
    <property type="component" value="Unassembled WGS sequence"/>
</dbReference>
<dbReference type="SUPFAM" id="SSF53807">
    <property type="entry name" value="Helical backbone' metal receptor"/>
    <property type="match status" value="1"/>
</dbReference>
<feature type="domain" description="Fe/B12 periplasmic-binding" evidence="8">
    <location>
        <begin position="103"/>
        <end position="365"/>
    </location>
</feature>
<organism evidence="9 10">
    <name type="scientific">Paenibacillus sabuli</name>
    <dbReference type="NCBI Taxonomy" id="2772509"/>
    <lineage>
        <taxon>Bacteria</taxon>
        <taxon>Bacillati</taxon>
        <taxon>Bacillota</taxon>
        <taxon>Bacilli</taxon>
        <taxon>Bacillales</taxon>
        <taxon>Paenibacillaceae</taxon>
        <taxon>Paenibacillus</taxon>
    </lineage>
</organism>
<feature type="compositionally biased region" description="Low complexity" evidence="6">
    <location>
        <begin position="65"/>
        <end position="77"/>
    </location>
</feature>
<comment type="subcellular location">
    <subcellularLocation>
        <location evidence="1">Cell envelope</location>
    </subcellularLocation>
</comment>
<keyword evidence="4 7" id="KW-0732">Signal</keyword>
<dbReference type="PROSITE" id="PS50983">
    <property type="entry name" value="FE_B12_PBP"/>
    <property type="match status" value="1"/>
</dbReference>
<keyword evidence="10" id="KW-1185">Reference proteome</keyword>
<feature type="region of interest" description="Disordered" evidence="6">
    <location>
        <begin position="35"/>
        <end position="91"/>
    </location>
</feature>
<protein>
    <submittedName>
        <fullName evidence="9">ABC transporter substrate-binding protein</fullName>
    </submittedName>
</protein>
<proteinExistence type="inferred from homology"/>
<keyword evidence="3" id="KW-0813">Transport</keyword>
<sequence>MSNELKQRARKGGWAALCLVLCVLLLAACGGQDESTNANTESATGANNEAGASEQGEGADRDSAAGENGANGANGAGDETDAAQGPRTVTDGMGHEVVIPAEPQAIIAPYLEDHLLTLGIEPVAQWSVSGGTSVLDYLQDRLGDVPTIDYALPPEAVTSFGPDLIIVSSETLVQNGLYEQYTKIAPTYVLGDAVTGDWREALRVLGAVLDREQQAADALAAYEAKAEEARQQLEQELAGETVEMLWLAGKQFYLVDQTQASGAVVYGDLGLQPSSLSANVPNESSAVWRPVSLELLGELDADHIFLVNSDKDGFEQTTESALWQSLPAVKAGQVYEMPSTSSWLYTGAIANARTIDDVLAALGEQ</sequence>
<dbReference type="Gene3D" id="3.40.50.1980">
    <property type="entry name" value="Nitrogenase molybdenum iron protein domain"/>
    <property type="match status" value="2"/>
</dbReference>
<dbReference type="InterPro" id="IPR002491">
    <property type="entry name" value="ABC_transptr_periplasmic_BD"/>
</dbReference>
<evidence type="ECO:0000256" key="4">
    <source>
        <dbReference type="ARBA" id="ARBA00022729"/>
    </source>
</evidence>
<dbReference type="GO" id="GO:0030288">
    <property type="term" value="C:outer membrane-bounded periplasmic space"/>
    <property type="evidence" value="ECO:0007669"/>
    <property type="project" value="TreeGrafter"/>
</dbReference>
<evidence type="ECO:0000256" key="1">
    <source>
        <dbReference type="ARBA" id="ARBA00004196"/>
    </source>
</evidence>
<comment type="caution">
    <text evidence="9">The sequence shown here is derived from an EMBL/GenBank/DDBJ whole genome shotgun (WGS) entry which is preliminary data.</text>
</comment>
<feature type="compositionally biased region" description="Polar residues" evidence="6">
    <location>
        <begin position="35"/>
        <end position="47"/>
    </location>
</feature>
<evidence type="ECO:0000256" key="2">
    <source>
        <dbReference type="ARBA" id="ARBA00008814"/>
    </source>
</evidence>
<evidence type="ECO:0000256" key="3">
    <source>
        <dbReference type="ARBA" id="ARBA00022448"/>
    </source>
</evidence>
<dbReference type="PANTHER" id="PTHR30532:SF1">
    <property type="entry name" value="IRON(3+)-HYDROXAMATE-BINDING PROTEIN FHUD"/>
    <property type="match status" value="1"/>
</dbReference>
<dbReference type="InterPro" id="IPR051313">
    <property type="entry name" value="Bact_iron-sidero_bind"/>
</dbReference>
<dbReference type="PANTHER" id="PTHR30532">
    <property type="entry name" value="IRON III DICITRATE-BINDING PERIPLASMIC PROTEIN"/>
    <property type="match status" value="1"/>
</dbReference>
<evidence type="ECO:0000313" key="9">
    <source>
        <dbReference type="EMBL" id="MBD2844280.1"/>
    </source>
</evidence>
<feature type="signal peptide" evidence="7">
    <location>
        <begin position="1"/>
        <end position="27"/>
    </location>
</feature>
<feature type="coiled-coil region" evidence="5">
    <location>
        <begin position="212"/>
        <end position="243"/>
    </location>
</feature>
<evidence type="ECO:0000256" key="7">
    <source>
        <dbReference type="SAM" id="SignalP"/>
    </source>
</evidence>
<evidence type="ECO:0000313" key="10">
    <source>
        <dbReference type="Proteomes" id="UP000621560"/>
    </source>
</evidence>
<dbReference type="EMBL" id="JACXIZ010000010">
    <property type="protein sequence ID" value="MBD2844280.1"/>
    <property type="molecule type" value="Genomic_DNA"/>
</dbReference>
<evidence type="ECO:0000259" key="8">
    <source>
        <dbReference type="PROSITE" id="PS50983"/>
    </source>
</evidence>